<dbReference type="Proteomes" id="UP000800235">
    <property type="component" value="Unassembled WGS sequence"/>
</dbReference>
<accession>A0A9P4NS11</accession>
<gene>
    <name evidence="2" type="ORF">EJ08DRAFT_679158</name>
</gene>
<proteinExistence type="predicted"/>
<feature type="compositionally biased region" description="Acidic residues" evidence="1">
    <location>
        <begin position="613"/>
        <end position="622"/>
    </location>
</feature>
<name>A0A9P4NS11_9PEZI</name>
<feature type="compositionally biased region" description="Polar residues" evidence="1">
    <location>
        <begin position="860"/>
        <end position="873"/>
    </location>
</feature>
<feature type="region of interest" description="Disordered" evidence="1">
    <location>
        <begin position="1187"/>
        <end position="1208"/>
    </location>
</feature>
<feature type="region of interest" description="Disordered" evidence="1">
    <location>
        <begin position="833"/>
        <end position="873"/>
    </location>
</feature>
<feature type="compositionally biased region" description="Polar residues" evidence="1">
    <location>
        <begin position="839"/>
        <end position="851"/>
    </location>
</feature>
<evidence type="ECO:0000256" key="1">
    <source>
        <dbReference type="SAM" id="MobiDB-lite"/>
    </source>
</evidence>
<evidence type="ECO:0000313" key="3">
    <source>
        <dbReference type="Proteomes" id="UP000800235"/>
    </source>
</evidence>
<feature type="compositionally biased region" description="Polar residues" evidence="1">
    <location>
        <begin position="548"/>
        <end position="563"/>
    </location>
</feature>
<feature type="compositionally biased region" description="Acidic residues" evidence="1">
    <location>
        <begin position="652"/>
        <end position="661"/>
    </location>
</feature>
<feature type="region of interest" description="Disordered" evidence="1">
    <location>
        <begin position="608"/>
        <end position="637"/>
    </location>
</feature>
<feature type="region of interest" description="Disordered" evidence="1">
    <location>
        <begin position="521"/>
        <end position="592"/>
    </location>
</feature>
<feature type="region of interest" description="Disordered" evidence="1">
    <location>
        <begin position="651"/>
        <end position="686"/>
    </location>
</feature>
<keyword evidence="3" id="KW-1185">Reference proteome</keyword>
<evidence type="ECO:0000313" key="2">
    <source>
        <dbReference type="EMBL" id="KAF2430338.1"/>
    </source>
</evidence>
<dbReference type="EMBL" id="MU007039">
    <property type="protein sequence ID" value="KAF2430338.1"/>
    <property type="molecule type" value="Genomic_DNA"/>
</dbReference>
<sequence>MYNTEQTAESYRSARVLSPSLSRKLFSLGPFWLEGELSPSAYLYSCKTREISPFRVPLCLNISEEEKEARLYKFGRGFSEAEFEAIKKGYPLIEEDLEGILANFQTSGLPGLSLSYLYQVFGHHNSAISPEEYQNTLERFGIGKGQASFLQARIAHLISFPILSFDIPGVLLFFVNFEAAIQYSGKDPKCAGNFLSWNTIDTKIIPTIPGHKRYSHSVEKYLGYAGIKSTERARYQAISKEKLIRAMMAKKVVPKLYNPSSSGGAFSDAEYQEFILGTDEPEEIKDYSKTNNHGGATRKKFTEFDDWLVYSGNWKYAPIGGVHLADETLVQAMKLGPPEIPLAVYATYFPSTWARSGAVLSARRGIGKPVKSTVDKTKHMQYGTRVFCGEVNLEVAEYGGKSTQEPPWLAQPIDPAETKPTFTTARSLITPWKTSPTTRPIKGRTMKKSWGVDGVQRSIPNWQATEAAWIKEIDDGTKCPNPMSTEGIAWLKKNGQFEPIIKELCKTAGVNLPACAAKWIKDNPSKQPRKNQSGPSTAHNQAGGRPSQAGSGQGQNANTSAATTKIPGKSPQTAASMKALVPPPKTSAKDSGGIATAIKRAHGAKIISGSSVAEEDDSEDDTPLAKRAKGSLPGAPSLSLGFLNEAHINLESSEESADETVDSLPSAAHEPQQGLGDEDVDEKDGSVSEVDIDALHFDLDQLRGKLERKDAKLKACRATIQELSLSIVDTAQSQHEIITAAQKAYQSSLKPLLQACKSGAAQEVCERGVEVVTQLNKFIVANSGGQSRHLKAGVDGVWRIVNGSLKQPELDTLSERFRAPKLSGRWDSFTLDHPFPPSHSETPAATQSCAASTEPIRNASKPSENQDQVKTSGAQPAWVALTTELKRVLDLQGFEPMSRVELINVKARIDLKLKSQILDAPEGNPLWISTTKDAYLRWNQNSARAELTAAGFWANQTRVLEPDVYNLVSRLDRKSLIRHSNRRLWRVVREMDGRRRTLRLAYFPAAQYREIYHIIEGEVDLYWNDKSEVSVEEIRMSPYLAWNCPDPEKTSRLSIQDFWAQDFEFAEEALEGLHDALLLAHAHFDTPKPAAFERFVKCMDDMLAARNLKLNRVWRYELWRSMNEVLEENPSATEITSHSVIEWNLDPDLDMNNLTKVYDTKSFWAQDHSCIIKPRTLQQAYASLEALRGKKDRPRKPDADGYLDPTQK</sequence>
<protein>
    <submittedName>
        <fullName evidence="2">Uncharacterized protein</fullName>
    </submittedName>
</protein>
<dbReference type="AlphaFoldDB" id="A0A9P4NS11"/>
<comment type="caution">
    <text evidence="2">The sequence shown here is derived from an EMBL/GenBank/DDBJ whole genome shotgun (WGS) entry which is preliminary data.</text>
</comment>
<feature type="compositionally biased region" description="Polar residues" evidence="1">
    <location>
        <begin position="530"/>
        <end position="540"/>
    </location>
</feature>
<reference evidence="2" key="1">
    <citation type="journal article" date="2020" name="Stud. Mycol.">
        <title>101 Dothideomycetes genomes: a test case for predicting lifestyles and emergence of pathogens.</title>
        <authorList>
            <person name="Haridas S."/>
            <person name="Albert R."/>
            <person name="Binder M."/>
            <person name="Bloem J."/>
            <person name="Labutti K."/>
            <person name="Salamov A."/>
            <person name="Andreopoulos B."/>
            <person name="Baker S."/>
            <person name="Barry K."/>
            <person name="Bills G."/>
            <person name="Bluhm B."/>
            <person name="Cannon C."/>
            <person name="Castanera R."/>
            <person name="Culley D."/>
            <person name="Daum C."/>
            <person name="Ezra D."/>
            <person name="Gonzalez J."/>
            <person name="Henrissat B."/>
            <person name="Kuo A."/>
            <person name="Liang C."/>
            <person name="Lipzen A."/>
            <person name="Lutzoni F."/>
            <person name="Magnuson J."/>
            <person name="Mondo S."/>
            <person name="Nolan M."/>
            <person name="Ohm R."/>
            <person name="Pangilinan J."/>
            <person name="Park H.-J."/>
            <person name="Ramirez L."/>
            <person name="Alfaro M."/>
            <person name="Sun H."/>
            <person name="Tritt A."/>
            <person name="Yoshinaga Y."/>
            <person name="Zwiers L.-H."/>
            <person name="Turgeon B."/>
            <person name="Goodwin S."/>
            <person name="Spatafora J."/>
            <person name="Crous P."/>
            <person name="Grigoriev I."/>
        </authorList>
    </citation>
    <scope>NUCLEOTIDE SEQUENCE</scope>
    <source>
        <strain evidence="2">CBS 130266</strain>
    </source>
</reference>
<organism evidence="2 3">
    <name type="scientific">Tothia fuscella</name>
    <dbReference type="NCBI Taxonomy" id="1048955"/>
    <lineage>
        <taxon>Eukaryota</taxon>
        <taxon>Fungi</taxon>
        <taxon>Dikarya</taxon>
        <taxon>Ascomycota</taxon>
        <taxon>Pezizomycotina</taxon>
        <taxon>Dothideomycetes</taxon>
        <taxon>Pleosporomycetidae</taxon>
        <taxon>Venturiales</taxon>
        <taxon>Cylindrosympodiaceae</taxon>
        <taxon>Tothia</taxon>
    </lineage>
</organism>